<evidence type="ECO:0000256" key="8">
    <source>
        <dbReference type="ARBA" id="ARBA00023306"/>
    </source>
</evidence>
<dbReference type="STRING" id="161398.PP2015_356"/>
<comment type="pathway">
    <text evidence="10 11">Cell wall biogenesis; peptidoglycan biosynthesis.</text>
</comment>
<evidence type="ECO:0000256" key="7">
    <source>
        <dbReference type="ARBA" id="ARBA00022984"/>
    </source>
</evidence>
<dbReference type="UniPathway" id="UPA00219"/>
<keyword evidence="4 10" id="KW-0547">Nucleotide-binding</keyword>
<dbReference type="GO" id="GO:0047480">
    <property type="term" value="F:UDP-N-acetylmuramoyl-tripeptide-D-alanyl-D-alanine ligase activity"/>
    <property type="evidence" value="ECO:0007669"/>
    <property type="project" value="UniProtKB-UniRule"/>
</dbReference>
<dbReference type="Gene3D" id="3.40.1190.10">
    <property type="entry name" value="Mur-like, catalytic domain"/>
    <property type="match status" value="1"/>
</dbReference>
<comment type="function">
    <text evidence="10 11">Involved in cell wall formation. Catalyzes the final step in the synthesis of UDP-N-acetylmuramoyl-pentapeptide, the precursor of murein.</text>
</comment>
<evidence type="ECO:0000256" key="6">
    <source>
        <dbReference type="ARBA" id="ARBA00022960"/>
    </source>
</evidence>
<dbReference type="Pfam" id="PF02875">
    <property type="entry name" value="Mur_ligase_C"/>
    <property type="match status" value="1"/>
</dbReference>
<evidence type="ECO:0000256" key="4">
    <source>
        <dbReference type="ARBA" id="ARBA00022741"/>
    </source>
</evidence>
<evidence type="ECO:0000256" key="1">
    <source>
        <dbReference type="ARBA" id="ARBA00022490"/>
    </source>
</evidence>
<evidence type="ECO:0000256" key="11">
    <source>
        <dbReference type="RuleBase" id="RU004136"/>
    </source>
</evidence>
<comment type="subcellular location">
    <subcellularLocation>
        <location evidence="10 11">Cytoplasm</location>
    </subcellularLocation>
</comment>
<evidence type="ECO:0000256" key="3">
    <source>
        <dbReference type="ARBA" id="ARBA00022618"/>
    </source>
</evidence>
<dbReference type="Gene3D" id="3.40.1390.10">
    <property type="entry name" value="MurE/MurF, N-terminal domain"/>
    <property type="match status" value="1"/>
</dbReference>
<organism evidence="15 16">
    <name type="scientific">Pseudoalteromonas phenolica</name>
    <dbReference type="NCBI Taxonomy" id="161398"/>
    <lineage>
        <taxon>Bacteria</taxon>
        <taxon>Pseudomonadati</taxon>
        <taxon>Pseudomonadota</taxon>
        <taxon>Gammaproteobacteria</taxon>
        <taxon>Alteromonadales</taxon>
        <taxon>Pseudoalteromonadaceae</taxon>
        <taxon>Pseudoalteromonas</taxon>
    </lineage>
</organism>
<dbReference type="Pfam" id="PF01225">
    <property type="entry name" value="Mur_ligase"/>
    <property type="match status" value="1"/>
</dbReference>
<dbReference type="EC" id="6.3.2.10" evidence="10 11"/>
<keyword evidence="16" id="KW-1185">Reference proteome</keyword>
<dbReference type="PANTHER" id="PTHR43024:SF1">
    <property type="entry name" value="UDP-N-ACETYLMURAMOYL-TRIPEPTIDE--D-ALANYL-D-ALANINE LIGASE"/>
    <property type="match status" value="1"/>
</dbReference>
<dbReference type="InterPro" id="IPR036565">
    <property type="entry name" value="Mur-like_cat_sf"/>
</dbReference>
<evidence type="ECO:0000259" key="14">
    <source>
        <dbReference type="Pfam" id="PF08245"/>
    </source>
</evidence>
<evidence type="ECO:0000313" key="15">
    <source>
        <dbReference type="EMBL" id="ALO40882.1"/>
    </source>
</evidence>
<feature type="domain" description="Mur ligase C-terminal" evidence="13">
    <location>
        <begin position="318"/>
        <end position="440"/>
    </location>
</feature>
<protein>
    <recommendedName>
        <fullName evidence="10 11">UDP-N-acetylmuramoyl-tripeptide--D-alanyl-D-alanine ligase</fullName>
        <ecNumber evidence="10 11">6.3.2.10</ecNumber>
    </recommendedName>
    <alternativeName>
        <fullName evidence="10">D-alanyl-D-alanine-adding enzyme</fullName>
    </alternativeName>
</protein>
<dbReference type="HAMAP" id="MF_02019">
    <property type="entry name" value="MurF"/>
    <property type="match status" value="1"/>
</dbReference>
<gene>
    <name evidence="10" type="primary">murF</name>
    <name evidence="15" type="ORF">PP2015_356</name>
</gene>
<keyword evidence="3 10" id="KW-0132">Cell division</keyword>
<dbReference type="KEGG" id="pphe:PP2015_356"/>
<evidence type="ECO:0000256" key="5">
    <source>
        <dbReference type="ARBA" id="ARBA00022840"/>
    </source>
</evidence>
<feature type="binding site" evidence="10">
    <location>
        <begin position="108"/>
        <end position="114"/>
    </location>
    <ligand>
        <name>ATP</name>
        <dbReference type="ChEBI" id="CHEBI:30616"/>
    </ligand>
</feature>
<keyword evidence="9 10" id="KW-0961">Cell wall biogenesis/degradation</keyword>
<dbReference type="OrthoDB" id="9785502at2"/>
<dbReference type="AlphaFoldDB" id="A0A0S2JYM8"/>
<dbReference type="SUPFAM" id="SSF53623">
    <property type="entry name" value="MurD-like peptide ligases, catalytic domain"/>
    <property type="match status" value="1"/>
</dbReference>
<dbReference type="PANTHER" id="PTHR43024">
    <property type="entry name" value="UDP-N-ACETYLMURAMOYL-TRIPEPTIDE--D-ALANYL-D-ALANINE LIGASE"/>
    <property type="match status" value="1"/>
</dbReference>
<evidence type="ECO:0000256" key="2">
    <source>
        <dbReference type="ARBA" id="ARBA00022598"/>
    </source>
</evidence>
<dbReference type="InterPro" id="IPR036615">
    <property type="entry name" value="Mur_ligase_C_dom_sf"/>
</dbReference>
<evidence type="ECO:0000313" key="16">
    <source>
        <dbReference type="Proteomes" id="UP000061457"/>
    </source>
</evidence>
<dbReference type="GO" id="GO:0008766">
    <property type="term" value="F:UDP-N-acetylmuramoylalanyl-D-glutamyl-2,6-diaminopimelate-D-alanyl-D-alanine ligase activity"/>
    <property type="evidence" value="ECO:0007669"/>
    <property type="project" value="RHEA"/>
</dbReference>
<dbReference type="NCBIfam" id="TIGR01143">
    <property type="entry name" value="murF"/>
    <property type="match status" value="1"/>
</dbReference>
<dbReference type="InterPro" id="IPR004101">
    <property type="entry name" value="Mur_ligase_C"/>
</dbReference>
<dbReference type="InterPro" id="IPR051046">
    <property type="entry name" value="MurCDEF_CellWall_CoF430Synth"/>
</dbReference>
<comment type="catalytic activity">
    <reaction evidence="10 11">
        <text>D-alanyl-D-alanine + UDP-N-acetyl-alpha-D-muramoyl-L-alanyl-gamma-D-glutamyl-meso-2,6-diaminopimelate + ATP = UDP-N-acetyl-alpha-D-muramoyl-L-alanyl-gamma-D-glutamyl-meso-2,6-diaminopimeloyl-D-alanyl-D-alanine + ADP + phosphate + H(+)</text>
        <dbReference type="Rhea" id="RHEA:28374"/>
        <dbReference type="ChEBI" id="CHEBI:15378"/>
        <dbReference type="ChEBI" id="CHEBI:30616"/>
        <dbReference type="ChEBI" id="CHEBI:43474"/>
        <dbReference type="ChEBI" id="CHEBI:57822"/>
        <dbReference type="ChEBI" id="CHEBI:61386"/>
        <dbReference type="ChEBI" id="CHEBI:83905"/>
        <dbReference type="ChEBI" id="CHEBI:456216"/>
        <dbReference type="EC" id="6.3.2.10"/>
    </reaction>
</comment>
<dbReference type="InterPro" id="IPR013221">
    <property type="entry name" value="Mur_ligase_cen"/>
</dbReference>
<evidence type="ECO:0000259" key="13">
    <source>
        <dbReference type="Pfam" id="PF02875"/>
    </source>
</evidence>
<dbReference type="InterPro" id="IPR035911">
    <property type="entry name" value="MurE/MurF_N"/>
</dbReference>
<keyword evidence="2 10" id="KW-0436">Ligase</keyword>
<keyword evidence="5 10" id="KW-0067">ATP-binding</keyword>
<dbReference type="Gene3D" id="3.90.190.20">
    <property type="entry name" value="Mur ligase, C-terminal domain"/>
    <property type="match status" value="1"/>
</dbReference>
<dbReference type="GO" id="GO:0008360">
    <property type="term" value="P:regulation of cell shape"/>
    <property type="evidence" value="ECO:0007669"/>
    <property type="project" value="UniProtKB-KW"/>
</dbReference>
<proteinExistence type="inferred from homology"/>
<accession>A0A0S2JYM8</accession>
<dbReference type="EMBL" id="CP013187">
    <property type="protein sequence ID" value="ALO40882.1"/>
    <property type="molecule type" value="Genomic_DNA"/>
</dbReference>
<dbReference type="PATRIC" id="fig|161398.10.peg.365"/>
<comment type="similarity">
    <text evidence="10">Belongs to the MurCDEF family. MurF subfamily.</text>
</comment>
<dbReference type="GO" id="GO:0009252">
    <property type="term" value="P:peptidoglycan biosynthetic process"/>
    <property type="evidence" value="ECO:0007669"/>
    <property type="project" value="UniProtKB-UniRule"/>
</dbReference>
<evidence type="ECO:0000256" key="10">
    <source>
        <dbReference type="HAMAP-Rule" id="MF_02019"/>
    </source>
</evidence>
<feature type="domain" description="Mur ligase central" evidence="14">
    <location>
        <begin position="106"/>
        <end position="295"/>
    </location>
</feature>
<dbReference type="SUPFAM" id="SSF53244">
    <property type="entry name" value="MurD-like peptide ligases, peptide-binding domain"/>
    <property type="match status" value="1"/>
</dbReference>
<reference evidence="15 16" key="1">
    <citation type="submission" date="2015-11" db="EMBL/GenBank/DDBJ databases">
        <authorList>
            <person name="Zhang Y."/>
            <person name="Guo Z."/>
        </authorList>
    </citation>
    <scope>NUCLEOTIDE SEQUENCE [LARGE SCALE GENOMIC DNA]</scope>
    <source>
        <strain evidence="15 16">KCTC 12086</strain>
    </source>
</reference>
<dbReference type="GO" id="GO:0051301">
    <property type="term" value="P:cell division"/>
    <property type="evidence" value="ECO:0007669"/>
    <property type="project" value="UniProtKB-KW"/>
</dbReference>
<keyword evidence="6 10" id="KW-0133">Cell shape</keyword>
<keyword evidence="8 10" id="KW-0131">Cell cycle</keyword>
<keyword evidence="1 10" id="KW-0963">Cytoplasm</keyword>
<dbReference type="InterPro" id="IPR005863">
    <property type="entry name" value="UDP-N-AcMur_synth"/>
</dbReference>
<dbReference type="GO" id="GO:0005737">
    <property type="term" value="C:cytoplasm"/>
    <property type="evidence" value="ECO:0007669"/>
    <property type="project" value="UniProtKB-SubCell"/>
</dbReference>
<name>A0A0S2JYM8_9GAMM</name>
<keyword evidence="7 10" id="KW-0573">Peptidoglycan synthesis</keyword>
<dbReference type="InterPro" id="IPR000713">
    <property type="entry name" value="Mur_ligase_N"/>
</dbReference>
<dbReference type="GO" id="GO:0071555">
    <property type="term" value="P:cell wall organization"/>
    <property type="evidence" value="ECO:0007669"/>
    <property type="project" value="UniProtKB-KW"/>
</dbReference>
<dbReference type="SUPFAM" id="SSF63418">
    <property type="entry name" value="MurE/MurF N-terminal domain"/>
    <property type="match status" value="1"/>
</dbReference>
<dbReference type="GO" id="GO:0005524">
    <property type="term" value="F:ATP binding"/>
    <property type="evidence" value="ECO:0007669"/>
    <property type="project" value="UniProtKB-UniRule"/>
</dbReference>
<dbReference type="Pfam" id="PF08245">
    <property type="entry name" value="Mur_ligase_M"/>
    <property type="match status" value="1"/>
</dbReference>
<feature type="domain" description="Mur ligase N-terminal catalytic" evidence="12">
    <location>
        <begin position="25"/>
        <end position="81"/>
    </location>
</feature>
<evidence type="ECO:0000256" key="9">
    <source>
        <dbReference type="ARBA" id="ARBA00023316"/>
    </source>
</evidence>
<dbReference type="Proteomes" id="UP000061457">
    <property type="component" value="Chromosome I"/>
</dbReference>
<evidence type="ECO:0000259" key="12">
    <source>
        <dbReference type="Pfam" id="PF01225"/>
    </source>
</evidence>
<dbReference type="RefSeq" id="WP_058028656.1">
    <property type="nucleotide sequence ID" value="NZ_CP013187.1"/>
</dbReference>
<sequence>MITMDFAWLTAVLNTPVSCGENLSVSNINTDTRTIKNDEVFLALKGPNFDGHKFVQQAYEKGAVAAIVDKPVECDIPQFVVADTRLALGHIGAAVMAQVAPKTIAITGSVGKTTVKEMCAAILSQKGKVLATNGNFNNDIGVPLTLIRLSEDDEYAVIELGANHIGEIAYTTQMTKPDVAAICNVAPAHIEGFGSIEGVAQAKGEIFSGLNENGCAVFNCDINPEYRQVWDSSMFDKRIKRIATHEQLDIWAEQVTLNDTAHASFLLCDGEQKVPVTLALPGEHNVTNALIAAALTTELGASLSEVASSLESMSAVKGRVNLIKVNENLTVVDDTYNANVRSVKAAIDLLTKMPGYKVFALGDMGELGEHAREYHQEVGEYAKQQGIDALFTLGVLSRYSSDVFEIADRHFSTRSHLLAAINQTLAVQNGPCTVIVKGSRSARMELLVEELITTSGEQAATNGVSAC</sequence>